<dbReference type="Proteomes" id="UP000253410">
    <property type="component" value="Unassembled WGS sequence"/>
</dbReference>
<feature type="domain" description="PKD" evidence="6">
    <location>
        <begin position="231"/>
        <end position="264"/>
    </location>
</feature>
<feature type="domain" description="PKD" evidence="6">
    <location>
        <begin position="118"/>
        <end position="204"/>
    </location>
</feature>
<proteinExistence type="predicted"/>
<gene>
    <name evidence="7" type="ORF">DF182_08345</name>
</gene>
<dbReference type="EMBL" id="QFFJ01000001">
    <property type="protein sequence ID" value="RBL92579.1"/>
    <property type="molecule type" value="Genomic_DNA"/>
</dbReference>
<evidence type="ECO:0000256" key="3">
    <source>
        <dbReference type="ARBA" id="ARBA00022737"/>
    </source>
</evidence>
<keyword evidence="4" id="KW-1133">Transmembrane helix</keyword>
<evidence type="ECO:0000259" key="6">
    <source>
        <dbReference type="PROSITE" id="PS50093"/>
    </source>
</evidence>
<feature type="domain" description="PKD" evidence="6">
    <location>
        <begin position="365"/>
        <end position="437"/>
    </location>
</feature>
<dbReference type="NCBIfam" id="TIGR04131">
    <property type="entry name" value="Bac_Flav_CTERM"/>
    <property type="match status" value="1"/>
</dbReference>
<feature type="domain" description="PKD" evidence="6">
    <location>
        <begin position="990"/>
        <end position="1020"/>
    </location>
</feature>
<feature type="domain" description="PKD" evidence="6">
    <location>
        <begin position="1161"/>
        <end position="1207"/>
    </location>
</feature>
<dbReference type="InterPro" id="IPR013783">
    <property type="entry name" value="Ig-like_fold"/>
</dbReference>
<evidence type="ECO:0000313" key="8">
    <source>
        <dbReference type="Proteomes" id="UP000253410"/>
    </source>
</evidence>
<organism evidence="7 8">
    <name type="scientific">Chitinophaga flava</name>
    <dbReference type="NCBI Taxonomy" id="2259036"/>
    <lineage>
        <taxon>Bacteria</taxon>
        <taxon>Pseudomonadati</taxon>
        <taxon>Bacteroidota</taxon>
        <taxon>Chitinophagia</taxon>
        <taxon>Chitinophagales</taxon>
        <taxon>Chitinophagaceae</taxon>
        <taxon>Chitinophaga</taxon>
    </lineage>
</organism>
<dbReference type="GO" id="GO:0006816">
    <property type="term" value="P:calcium ion transport"/>
    <property type="evidence" value="ECO:0007669"/>
    <property type="project" value="TreeGrafter"/>
</dbReference>
<keyword evidence="8" id="KW-1185">Reference proteome</keyword>
<feature type="domain" description="PKD" evidence="6">
    <location>
        <begin position="815"/>
        <end position="875"/>
    </location>
</feature>
<protein>
    <recommendedName>
        <fullName evidence="6">PKD domain-containing protein</fullName>
    </recommendedName>
</protein>
<dbReference type="CDD" id="cd00146">
    <property type="entry name" value="PKD"/>
    <property type="match status" value="11"/>
</dbReference>
<feature type="domain" description="PKD" evidence="6">
    <location>
        <begin position="447"/>
        <end position="520"/>
    </location>
</feature>
<dbReference type="GO" id="GO:0005261">
    <property type="term" value="F:monoatomic cation channel activity"/>
    <property type="evidence" value="ECO:0007669"/>
    <property type="project" value="TreeGrafter"/>
</dbReference>
<evidence type="ECO:0000256" key="4">
    <source>
        <dbReference type="ARBA" id="ARBA00022989"/>
    </source>
</evidence>
<keyword evidence="5" id="KW-0472">Membrane</keyword>
<dbReference type="InterPro" id="IPR026341">
    <property type="entry name" value="T9SS_type_B"/>
</dbReference>
<comment type="caution">
    <text evidence="7">The sequence shown here is derived from an EMBL/GenBank/DDBJ whole genome shotgun (WGS) entry which is preliminary data.</text>
</comment>
<feature type="domain" description="PKD" evidence="6">
    <location>
        <begin position="61"/>
        <end position="114"/>
    </location>
</feature>
<dbReference type="Pfam" id="PF18911">
    <property type="entry name" value="PKD_4"/>
    <property type="match status" value="11"/>
</dbReference>
<dbReference type="PROSITE" id="PS50093">
    <property type="entry name" value="PKD"/>
    <property type="match status" value="13"/>
</dbReference>
<dbReference type="Pfam" id="PF13585">
    <property type="entry name" value="CHU_C"/>
    <property type="match status" value="1"/>
</dbReference>
<dbReference type="SMART" id="SM00089">
    <property type="entry name" value="PKD"/>
    <property type="match status" value="14"/>
</dbReference>
<reference evidence="7 8" key="1">
    <citation type="submission" date="2018-05" db="EMBL/GenBank/DDBJ databases">
        <title>Chitinophaga sp. K3CV102501T nov., isolated from isolated from a monsoon evergreen broad-leaved forest soil.</title>
        <authorList>
            <person name="Lv Y."/>
        </authorList>
    </citation>
    <scope>NUCLEOTIDE SEQUENCE [LARGE SCALE GENOMIC DNA]</scope>
    <source>
        <strain evidence="7 8">GDMCC 1.1325</strain>
    </source>
</reference>
<feature type="domain" description="PKD" evidence="6">
    <location>
        <begin position="724"/>
        <end position="774"/>
    </location>
</feature>
<dbReference type="Gene3D" id="2.60.40.10">
    <property type="entry name" value="Immunoglobulins"/>
    <property type="match status" value="14"/>
</dbReference>
<dbReference type="GO" id="GO:0005886">
    <property type="term" value="C:plasma membrane"/>
    <property type="evidence" value="ECO:0007669"/>
    <property type="project" value="TreeGrafter"/>
</dbReference>
<dbReference type="InterPro" id="IPR035986">
    <property type="entry name" value="PKD_dom_sf"/>
</dbReference>
<comment type="subcellular location">
    <subcellularLocation>
        <location evidence="1">Membrane</location>
        <topology evidence="1">Multi-pass membrane protein</topology>
    </subcellularLocation>
</comment>
<feature type="domain" description="PKD" evidence="6">
    <location>
        <begin position="558"/>
        <end position="597"/>
    </location>
</feature>
<evidence type="ECO:0000313" key="7">
    <source>
        <dbReference type="EMBL" id="RBL92579.1"/>
    </source>
</evidence>
<dbReference type="InterPro" id="IPR000601">
    <property type="entry name" value="PKD_dom"/>
</dbReference>
<accession>A0A365Y1T9</accession>
<dbReference type="PANTHER" id="PTHR46730:SF4">
    <property type="entry name" value="POLYCYSTIC KIDNEY DISEASE PROTEIN 1-LIKE 1"/>
    <property type="match status" value="1"/>
</dbReference>
<feature type="domain" description="PKD" evidence="6">
    <location>
        <begin position="644"/>
        <end position="695"/>
    </location>
</feature>
<feature type="domain" description="PKD" evidence="6">
    <location>
        <begin position="1068"/>
        <end position="1107"/>
    </location>
</feature>
<dbReference type="InterPro" id="IPR022409">
    <property type="entry name" value="PKD/Chitinase_dom"/>
</dbReference>
<dbReference type="PANTHER" id="PTHR46730">
    <property type="entry name" value="POLYCYSTIN-1"/>
    <property type="match status" value="1"/>
</dbReference>
<evidence type="ECO:0000256" key="1">
    <source>
        <dbReference type="ARBA" id="ARBA00004141"/>
    </source>
</evidence>
<keyword evidence="2" id="KW-0812">Transmembrane</keyword>
<evidence type="ECO:0000256" key="5">
    <source>
        <dbReference type="ARBA" id="ARBA00023136"/>
    </source>
</evidence>
<evidence type="ECO:0000256" key="2">
    <source>
        <dbReference type="ARBA" id="ARBA00022692"/>
    </source>
</evidence>
<dbReference type="SUPFAM" id="SSF49299">
    <property type="entry name" value="PKD domain"/>
    <property type="match status" value="13"/>
</dbReference>
<feature type="domain" description="PKD" evidence="6">
    <location>
        <begin position="892"/>
        <end position="942"/>
    </location>
</feature>
<sequence length="1624" mass="175929">MTPVRELSYAMKYLRIVIQLLGAILLLLINPVDVFSQNIDILPNKTADCPPFTVFFNTKLDPGYSRLEWDFGIGAKVIDNPTPSRIFPDPGVYHVTLTADYAGKKIVKTVDITVYNRPVVSFTVDKDNGCSPLTVNFTDHSTPGDGTIESIVWNFGDGSADQGPNVPHSFTDPNSYNVISLVTNSKGCRTSSEPKIITVRNAPLLSFTADNTQSCTAPLTINFQNTTVNTTGDPMTFVWDYGDGTTGTNATHTYTKEGNYTVTLIPTSTNNCAAPLQKKDYVIIKKLTPGFVLNDGCVGQIATLSSTTTPRPDFISWVLPDGTTSTSFNPGFIVGMPGDYTVKMKATVGGCSEEITQTVHIDTRPVINPVASPKSSCSAPFTTTFKAQSQNATSWLWDFGDGTTSTEENPTHTYTRQGSFTVTLTAKGSGNCSVTVTKYDYILITPPILTITPSGGTACTPLTLPFSVSITNGETITGYLWDFGDGTTSTLSNPTHVFNGQGIFTVTLQVTTAGGCNLSAKAVFRTGVPPVVDFDATPLKSCPMEPVQFNNLSTPKGPDVTYNWIFPQDNTTSTQENPAHVFNEIGMHDVRLIVNNNGCVRELLKPKYIQILPPKAKFTNQPDCVDFYHRKFIDQSDFGPDPVPKKEWLWEFGEGGATSTLQNPDFTYTTTGSKTVKLTIDNGICKSVTTTNINIIDEKPVLLPDVPWICVGKSLHVSLGPLIAGNINSYSWDWGDGTQLWFQGFEIDPSKGLSHTYLKPGTYTIQLSIVDKNGCRRVATPVKIDVHGAVADFTVTGKKCKDDLLSFTDKSTIDAGNQIVNWKWDFGDGSPAENYTTQPINTPHKYTDFKAYTAILTTTDKYGCIVPAQQLVYIETVKADFRAPSIVCKGSSFNFTNTSTGTITNYQWDFGDNTTGTDASPSKSYAAPGTYTVSLKITTREGCTDQITKDKVLRVPNPVADFSYPPNLELCPPVKVLFTNKSSDFVKSLWNFGDNSTSTKSDPGEHIYVKAKTFNVTLTVYSEGDCSNMKTIPVTIEGPDGSFTATPGKGCVPLPVTITAVANKTTNYQWDFDDGTVLTTLVPVAPAHTYTQPGIYTPRVSLVDGKGCSVKADGSDQIVVDNMVANFTIDNTAACGGGTIKFKNTSTAVTKDLLGLNYTSKWTYSPGNTSSNTDGSFTYPQPGTYNVTLEVVSNYGCPDTKTLPVVVPTQPMPVISAIPELCISGKVQLRGTEVNNLPGTKWIWLVGNNQQFDVPAPPDLDISTIGTTPVRLTITNADGTCPGVANTNIIVHPPPTLNPTPAISTICKGASLQLYANTDPSSTVSWTPYNISDPTSKTPMVKPDKDAVYVVNALSEFGCKNKAEVSVTVIQPFRMFTQDAEICAGRSIQLQSGGAQRYKWIPATGLNRADIPNPEASPAATTTYQVVGFDDIGCFSDTVLAKVTVHPTPQINAGPDMEVATGTVVPIPAVGSNDITKIEWTPITNLSCFNCLAPVATPKASTTYHVMVMNQYGCVATDDITIKTVCNGGNVFVPNTFSPNGDGMNDIFYIRGRGMQTIRSFKVFNRWGQLMFERFGFNADDPTFGWDGRYKGELLNPDVYIYYAEVVCDNGEPILLKGNVTLIR</sequence>
<keyword evidence="3" id="KW-0677">Repeat</keyword>
<name>A0A365Y1T9_9BACT</name>